<evidence type="ECO:0000256" key="5">
    <source>
        <dbReference type="ARBA" id="ARBA00022692"/>
    </source>
</evidence>
<proteinExistence type="inferred from homology"/>
<feature type="transmembrane region" description="Helical" evidence="12">
    <location>
        <begin position="51"/>
        <end position="69"/>
    </location>
</feature>
<evidence type="ECO:0000256" key="6">
    <source>
        <dbReference type="ARBA" id="ARBA00022868"/>
    </source>
</evidence>
<keyword evidence="8 12" id="KW-1133">Transmembrane helix</keyword>
<accession>A0A5N5T5P4</accession>
<evidence type="ECO:0000256" key="11">
    <source>
        <dbReference type="ARBA" id="ARBA00023303"/>
    </source>
</evidence>
<dbReference type="OrthoDB" id="6346345at2759"/>
<keyword evidence="11 12" id="KW-0407">Ion channel</keyword>
<organism evidence="13 14">
    <name type="scientific">Armadillidium nasatum</name>
    <dbReference type="NCBI Taxonomy" id="96803"/>
    <lineage>
        <taxon>Eukaryota</taxon>
        <taxon>Metazoa</taxon>
        <taxon>Ecdysozoa</taxon>
        <taxon>Arthropoda</taxon>
        <taxon>Crustacea</taxon>
        <taxon>Multicrustacea</taxon>
        <taxon>Malacostraca</taxon>
        <taxon>Eumalacostraca</taxon>
        <taxon>Peracarida</taxon>
        <taxon>Isopoda</taxon>
        <taxon>Oniscidea</taxon>
        <taxon>Crinocheta</taxon>
        <taxon>Armadillidiidae</taxon>
        <taxon>Armadillidium</taxon>
    </lineage>
</organism>
<comment type="caution">
    <text evidence="13">The sequence shown here is derived from an EMBL/GenBank/DDBJ whole genome shotgun (WGS) entry which is preliminary data.</text>
</comment>
<comment type="similarity">
    <text evidence="12">Belongs to the pannexin family.</text>
</comment>
<evidence type="ECO:0000313" key="14">
    <source>
        <dbReference type="Proteomes" id="UP000326759"/>
    </source>
</evidence>
<dbReference type="PROSITE" id="PS51013">
    <property type="entry name" value="PANNEXIN"/>
    <property type="match status" value="1"/>
</dbReference>
<evidence type="ECO:0000256" key="8">
    <source>
        <dbReference type="ARBA" id="ARBA00022989"/>
    </source>
</evidence>
<feature type="transmembrane region" description="Helical" evidence="12">
    <location>
        <begin position="174"/>
        <end position="196"/>
    </location>
</feature>
<dbReference type="Pfam" id="PF00876">
    <property type="entry name" value="Innexin"/>
    <property type="match status" value="1"/>
</dbReference>
<sequence>MFHRYGWYNSEEIHCIRDFNANEAVKSHEKNMCLSYSYLENEKIGIKMHILYYRWVPYVFLVMSMVYYLPRLGTGNHEEIVSKITCYFKHNVGSHKIIYGLFLCNHFLSCFIVCASIYFLNFVLQGHFFFLSFYSLLNKRDPENFDDPLSIIFPPFVTCMVGRNTQMANMRDEFFNCHFVLMEFYEKVFIFVWMYLII</sequence>
<protein>
    <recommendedName>
        <fullName evidence="12">Innexin</fullName>
    </recommendedName>
</protein>
<evidence type="ECO:0000256" key="4">
    <source>
        <dbReference type="ARBA" id="ARBA00022475"/>
    </source>
</evidence>
<feature type="transmembrane region" description="Helical" evidence="12">
    <location>
        <begin position="97"/>
        <end position="120"/>
    </location>
</feature>
<evidence type="ECO:0000256" key="1">
    <source>
        <dbReference type="ARBA" id="ARBA00004610"/>
    </source>
</evidence>
<dbReference type="EMBL" id="SEYY01009010">
    <property type="protein sequence ID" value="KAB7501943.1"/>
    <property type="molecule type" value="Genomic_DNA"/>
</dbReference>
<keyword evidence="10 12" id="KW-0472">Membrane</keyword>
<evidence type="ECO:0000256" key="12">
    <source>
        <dbReference type="RuleBase" id="RU010713"/>
    </source>
</evidence>
<evidence type="ECO:0000256" key="9">
    <source>
        <dbReference type="ARBA" id="ARBA00023065"/>
    </source>
</evidence>
<evidence type="ECO:0000256" key="3">
    <source>
        <dbReference type="ARBA" id="ARBA00022448"/>
    </source>
</evidence>
<gene>
    <name evidence="12" type="primary">inx</name>
    <name evidence="13" type="ORF">Anas_12495</name>
</gene>
<comment type="subcellular location">
    <subcellularLocation>
        <location evidence="1">Cell junction</location>
        <location evidence="1">Gap junction</location>
    </subcellularLocation>
    <subcellularLocation>
        <location evidence="2 12">Cell membrane</location>
        <topology evidence="2 12">Multi-pass membrane protein</topology>
    </subcellularLocation>
</comment>
<comment type="function">
    <text evidence="12">Structural component of the gap junctions.</text>
</comment>
<keyword evidence="14" id="KW-1185">Reference proteome</keyword>
<dbReference type="InterPro" id="IPR000990">
    <property type="entry name" value="Innexin"/>
</dbReference>
<dbReference type="GO" id="GO:0005921">
    <property type="term" value="C:gap junction"/>
    <property type="evidence" value="ECO:0007669"/>
    <property type="project" value="UniProtKB-SubCell"/>
</dbReference>
<keyword evidence="9 12" id="KW-0406">Ion transport</keyword>
<evidence type="ECO:0000313" key="13">
    <source>
        <dbReference type="EMBL" id="KAB7501943.1"/>
    </source>
</evidence>
<evidence type="ECO:0000256" key="7">
    <source>
        <dbReference type="ARBA" id="ARBA00022949"/>
    </source>
</evidence>
<keyword evidence="4" id="KW-1003">Cell membrane</keyword>
<dbReference type="Proteomes" id="UP000326759">
    <property type="component" value="Unassembled WGS sequence"/>
</dbReference>
<keyword evidence="6" id="KW-0303">Gap junction</keyword>
<comment type="caution">
    <text evidence="12">Lacks conserved residue(s) required for the propagation of feature annotation.</text>
</comment>
<evidence type="ECO:0000256" key="10">
    <source>
        <dbReference type="ARBA" id="ARBA00023136"/>
    </source>
</evidence>
<dbReference type="GO" id="GO:0034220">
    <property type="term" value="P:monoatomic ion transmembrane transport"/>
    <property type="evidence" value="ECO:0007669"/>
    <property type="project" value="UniProtKB-KW"/>
</dbReference>
<keyword evidence="7" id="KW-0965">Cell junction</keyword>
<evidence type="ECO:0000256" key="2">
    <source>
        <dbReference type="ARBA" id="ARBA00004651"/>
    </source>
</evidence>
<dbReference type="GO" id="GO:0005886">
    <property type="term" value="C:plasma membrane"/>
    <property type="evidence" value="ECO:0007669"/>
    <property type="project" value="UniProtKB-SubCell"/>
</dbReference>
<keyword evidence="3 12" id="KW-0813">Transport</keyword>
<reference evidence="13 14" key="1">
    <citation type="journal article" date="2019" name="PLoS Biol.">
        <title>Sex chromosomes control vertical transmission of feminizing Wolbachia symbionts in an isopod.</title>
        <authorList>
            <person name="Becking T."/>
            <person name="Chebbi M.A."/>
            <person name="Giraud I."/>
            <person name="Moumen B."/>
            <person name="Laverre T."/>
            <person name="Caubet Y."/>
            <person name="Peccoud J."/>
            <person name="Gilbert C."/>
            <person name="Cordaux R."/>
        </authorList>
    </citation>
    <scope>NUCLEOTIDE SEQUENCE [LARGE SCALE GENOMIC DNA]</scope>
    <source>
        <strain evidence="13">ANa2</strain>
        <tissue evidence="13">Whole body excluding digestive tract and cuticle</tissue>
    </source>
</reference>
<keyword evidence="5 12" id="KW-0812">Transmembrane</keyword>
<name>A0A5N5T5P4_9CRUS</name>
<dbReference type="AlphaFoldDB" id="A0A5N5T5P4"/>